<reference evidence="13 14" key="1">
    <citation type="journal article" date="2011" name="J. Bacteriol.">
        <title>Genome sequence of 'Pedosphaera parvula' Ellin514, an aerobic Verrucomicrobial isolate from pasture soil.</title>
        <authorList>
            <person name="Kant R."/>
            <person name="van Passel M.W."/>
            <person name="Sangwan P."/>
            <person name="Palva A."/>
            <person name="Lucas S."/>
            <person name="Copeland A."/>
            <person name="Lapidus A."/>
            <person name="Glavina Del Rio T."/>
            <person name="Dalin E."/>
            <person name="Tice H."/>
            <person name="Bruce D."/>
            <person name="Goodwin L."/>
            <person name="Pitluck S."/>
            <person name="Chertkov O."/>
            <person name="Larimer F.W."/>
            <person name="Land M.L."/>
            <person name="Hauser L."/>
            <person name="Brettin T.S."/>
            <person name="Detter J.C."/>
            <person name="Han S."/>
            <person name="de Vos W.M."/>
            <person name="Janssen P.H."/>
            <person name="Smidt H."/>
        </authorList>
    </citation>
    <scope>NUCLEOTIDE SEQUENCE [LARGE SCALE GENOMIC DNA]</scope>
    <source>
        <strain evidence="13 14">Ellin514</strain>
    </source>
</reference>
<dbReference type="STRING" id="320771.Cflav_PD2462"/>
<evidence type="ECO:0000256" key="7">
    <source>
        <dbReference type="ARBA" id="ARBA00022927"/>
    </source>
</evidence>
<dbReference type="InterPro" id="IPR051045">
    <property type="entry name" value="TonB-dependent_transducer"/>
</dbReference>
<dbReference type="Gene3D" id="3.30.1150.10">
    <property type="match status" value="1"/>
</dbReference>
<comment type="subcellular location">
    <subcellularLocation>
        <location evidence="1">Cell inner membrane</location>
        <topology evidence="1">Single-pass membrane protein</topology>
        <orientation evidence="1">Periplasmic side</orientation>
    </subcellularLocation>
</comment>
<proteinExistence type="inferred from homology"/>
<dbReference type="PROSITE" id="PS52015">
    <property type="entry name" value="TONB_CTD"/>
    <property type="match status" value="1"/>
</dbReference>
<dbReference type="AlphaFoldDB" id="B9XKR2"/>
<organism evidence="13 14">
    <name type="scientific">Pedosphaera parvula (strain Ellin514)</name>
    <dbReference type="NCBI Taxonomy" id="320771"/>
    <lineage>
        <taxon>Bacteria</taxon>
        <taxon>Pseudomonadati</taxon>
        <taxon>Verrucomicrobiota</taxon>
        <taxon>Pedosphaerae</taxon>
        <taxon>Pedosphaerales</taxon>
        <taxon>Pedosphaeraceae</taxon>
        <taxon>Pedosphaera</taxon>
    </lineage>
</organism>
<dbReference type="GO" id="GO:0098797">
    <property type="term" value="C:plasma membrane protein complex"/>
    <property type="evidence" value="ECO:0007669"/>
    <property type="project" value="TreeGrafter"/>
</dbReference>
<feature type="region of interest" description="Disordered" evidence="10">
    <location>
        <begin position="81"/>
        <end position="100"/>
    </location>
</feature>
<dbReference type="InterPro" id="IPR037682">
    <property type="entry name" value="TonB_C"/>
</dbReference>
<name>B9XKR2_PEDPL</name>
<evidence type="ECO:0000256" key="3">
    <source>
        <dbReference type="ARBA" id="ARBA00022448"/>
    </source>
</evidence>
<evidence type="ECO:0000256" key="8">
    <source>
        <dbReference type="ARBA" id="ARBA00022989"/>
    </source>
</evidence>
<gene>
    <name evidence="13" type="ORF">Cflav_PD2462</name>
</gene>
<keyword evidence="8 11" id="KW-1133">Transmembrane helix</keyword>
<dbReference type="NCBIfam" id="TIGR01352">
    <property type="entry name" value="tonB_Cterm"/>
    <property type="match status" value="1"/>
</dbReference>
<feature type="compositionally biased region" description="Low complexity" evidence="10">
    <location>
        <begin position="82"/>
        <end position="91"/>
    </location>
</feature>
<dbReference type="GO" id="GO:0031992">
    <property type="term" value="F:energy transducer activity"/>
    <property type="evidence" value="ECO:0007669"/>
    <property type="project" value="TreeGrafter"/>
</dbReference>
<keyword evidence="5" id="KW-0997">Cell inner membrane</keyword>
<protein>
    <submittedName>
        <fullName evidence="13">TonB family protein</fullName>
    </submittedName>
</protein>
<dbReference type="RefSeq" id="WP_007416398.1">
    <property type="nucleotide sequence ID" value="NZ_ABOX02000026.1"/>
</dbReference>
<keyword evidence="6 11" id="KW-0812">Transmembrane</keyword>
<evidence type="ECO:0000256" key="5">
    <source>
        <dbReference type="ARBA" id="ARBA00022519"/>
    </source>
</evidence>
<keyword evidence="4" id="KW-1003">Cell membrane</keyword>
<evidence type="ECO:0000256" key="9">
    <source>
        <dbReference type="ARBA" id="ARBA00023136"/>
    </source>
</evidence>
<keyword evidence="9 11" id="KW-0472">Membrane</keyword>
<dbReference type="GO" id="GO:0015031">
    <property type="term" value="P:protein transport"/>
    <property type="evidence" value="ECO:0007669"/>
    <property type="project" value="UniProtKB-KW"/>
</dbReference>
<dbReference type="InterPro" id="IPR006260">
    <property type="entry name" value="TonB/TolA_C"/>
</dbReference>
<dbReference type="Pfam" id="PF03544">
    <property type="entry name" value="TonB_C"/>
    <property type="match status" value="1"/>
</dbReference>
<comment type="caution">
    <text evidence="13">The sequence shown here is derived from an EMBL/GenBank/DDBJ whole genome shotgun (WGS) entry which is preliminary data.</text>
</comment>
<evidence type="ECO:0000313" key="14">
    <source>
        <dbReference type="Proteomes" id="UP000003688"/>
    </source>
</evidence>
<sequence>MKADDLTPKAGYLLKSELARVCLPSARKDTDRKLAWINSICILFLVIGLVGSQPAAVKMKPLPSMEEVIPAMVEPIVQPVASTTQEQSQDSTDQDQPDTPQVVIVTPETPNINFSIPTVGTLVVPSALAKAPPATALRPIAPVKQGPVSVASTGAGGERPQPPYPKIALQEHEQGTVTVLINVNDTGGVSSIEVKESSGFPILDRSTVDYIKRRWVVPPMNGTRTFETSITYKLK</sequence>
<dbReference type="OrthoDB" id="122682at2"/>
<comment type="similarity">
    <text evidence="2">Belongs to the TonB family.</text>
</comment>
<feature type="domain" description="TonB C-terminal" evidence="12">
    <location>
        <begin position="149"/>
        <end position="235"/>
    </location>
</feature>
<keyword evidence="14" id="KW-1185">Reference proteome</keyword>
<dbReference type="PANTHER" id="PTHR33446:SF2">
    <property type="entry name" value="PROTEIN TONB"/>
    <property type="match status" value="1"/>
</dbReference>
<keyword evidence="7" id="KW-0653">Protein transport</keyword>
<accession>B9XKR2</accession>
<evidence type="ECO:0000256" key="2">
    <source>
        <dbReference type="ARBA" id="ARBA00006555"/>
    </source>
</evidence>
<feature type="transmembrane region" description="Helical" evidence="11">
    <location>
        <begin position="34"/>
        <end position="52"/>
    </location>
</feature>
<dbReference type="EMBL" id="ABOX02000026">
    <property type="protein sequence ID" value="EEF59555.1"/>
    <property type="molecule type" value="Genomic_DNA"/>
</dbReference>
<dbReference type="GO" id="GO:0055085">
    <property type="term" value="P:transmembrane transport"/>
    <property type="evidence" value="ECO:0007669"/>
    <property type="project" value="InterPro"/>
</dbReference>
<dbReference type="SUPFAM" id="SSF74653">
    <property type="entry name" value="TolA/TonB C-terminal domain"/>
    <property type="match status" value="1"/>
</dbReference>
<evidence type="ECO:0000256" key="4">
    <source>
        <dbReference type="ARBA" id="ARBA00022475"/>
    </source>
</evidence>
<evidence type="ECO:0000256" key="11">
    <source>
        <dbReference type="SAM" id="Phobius"/>
    </source>
</evidence>
<evidence type="ECO:0000313" key="13">
    <source>
        <dbReference type="EMBL" id="EEF59555.1"/>
    </source>
</evidence>
<keyword evidence="3" id="KW-0813">Transport</keyword>
<evidence type="ECO:0000259" key="12">
    <source>
        <dbReference type="PROSITE" id="PS52015"/>
    </source>
</evidence>
<evidence type="ECO:0000256" key="6">
    <source>
        <dbReference type="ARBA" id="ARBA00022692"/>
    </source>
</evidence>
<evidence type="ECO:0000256" key="1">
    <source>
        <dbReference type="ARBA" id="ARBA00004383"/>
    </source>
</evidence>
<dbReference type="PANTHER" id="PTHR33446">
    <property type="entry name" value="PROTEIN TONB-RELATED"/>
    <property type="match status" value="1"/>
</dbReference>
<dbReference type="Proteomes" id="UP000003688">
    <property type="component" value="Unassembled WGS sequence"/>
</dbReference>
<evidence type="ECO:0000256" key="10">
    <source>
        <dbReference type="SAM" id="MobiDB-lite"/>
    </source>
</evidence>